<dbReference type="PROSITE" id="PS51257">
    <property type="entry name" value="PROKAR_LIPOPROTEIN"/>
    <property type="match status" value="1"/>
</dbReference>
<sequence length="151" mass="17088" precursor="true">MKRLGSILLLAIVMTLLLVFGGCKHKSEEKTYIIGSSNDLIHALEDKNYKIEYIKPHKDEVAHSFFSVYAKRIKVDGEMLAIYEFENSDVAESQANTISKDGYSIGNALISWVDKPHFFKKEKTIVEYIGSKKSLIKDLEAILGKSLTEQE</sequence>
<dbReference type="EMBL" id="LGTC01000001">
    <property type="protein sequence ID" value="KNY28782.1"/>
    <property type="molecule type" value="Genomic_DNA"/>
</dbReference>
<evidence type="ECO:0008006" key="3">
    <source>
        <dbReference type="Google" id="ProtNLM"/>
    </source>
</evidence>
<organism evidence="1 2">
    <name type="scientific">Pseudobacteroides cellulosolvens ATCC 35603 = DSM 2933</name>
    <dbReference type="NCBI Taxonomy" id="398512"/>
    <lineage>
        <taxon>Bacteria</taxon>
        <taxon>Bacillati</taxon>
        <taxon>Bacillota</taxon>
        <taxon>Clostridia</taxon>
        <taxon>Eubacteriales</taxon>
        <taxon>Oscillospiraceae</taxon>
        <taxon>Pseudobacteroides</taxon>
    </lineage>
</organism>
<reference evidence="2" key="1">
    <citation type="submission" date="2015-07" db="EMBL/GenBank/DDBJ databases">
        <title>Near-Complete Genome Sequence of the Cellulolytic Bacterium Bacteroides (Pseudobacteroides) cellulosolvens ATCC 35603.</title>
        <authorList>
            <person name="Dassa B."/>
            <person name="Utturkar S.M."/>
            <person name="Klingeman D.M."/>
            <person name="Hurt R.A."/>
            <person name="Keller M."/>
            <person name="Xu J."/>
            <person name="Reddy Y.H.K."/>
            <person name="Borovok I."/>
            <person name="Grinberg I.R."/>
            <person name="Lamed R."/>
            <person name="Zhivin O."/>
            <person name="Bayer E.A."/>
            <person name="Brown S.D."/>
        </authorList>
    </citation>
    <scope>NUCLEOTIDE SEQUENCE [LARGE SCALE GENOMIC DNA]</scope>
    <source>
        <strain evidence="2">DSM 2933</strain>
    </source>
</reference>
<proteinExistence type="predicted"/>
<dbReference type="Proteomes" id="UP000036923">
    <property type="component" value="Unassembled WGS sequence"/>
</dbReference>
<comment type="caution">
    <text evidence="1">The sequence shown here is derived from an EMBL/GenBank/DDBJ whole genome shotgun (WGS) entry which is preliminary data.</text>
</comment>
<name>A0A0L6JTP6_9FIRM</name>
<gene>
    <name evidence="1" type="ORF">Bccel_4056</name>
</gene>
<dbReference type="eggNOG" id="ENOG5033J87">
    <property type="taxonomic scope" value="Bacteria"/>
</dbReference>
<keyword evidence="2" id="KW-1185">Reference proteome</keyword>
<accession>A0A0L6JTP6</accession>
<evidence type="ECO:0000313" key="1">
    <source>
        <dbReference type="EMBL" id="KNY28782.1"/>
    </source>
</evidence>
<evidence type="ECO:0000313" key="2">
    <source>
        <dbReference type="Proteomes" id="UP000036923"/>
    </source>
</evidence>
<protein>
    <recommendedName>
        <fullName evidence="3">Lipoprotein</fullName>
    </recommendedName>
</protein>
<dbReference type="AlphaFoldDB" id="A0A0L6JTP6"/>
<dbReference type="OrthoDB" id="2066498at2"/>
<dbReference type="RefSeq" id="WP_036936244.1">
    <property type="nucleotide sequence ID" value="NZ_JQKC01000002.1"/>
</dbReference>